<accession>A0A0G4HSK8</accession>
<name>A0A0G4HSK8_9ALVE</name>
<reference evidence="1" key="1">
    <citation type="submission" date="2014-11" db="EMBL/GenBank/DDBJ databases">
        <authorList>
            <person name="Otto D Thomas"/>
            <person name="Naeem Raeece"/>
        </authorList>
    </citation>
    <scope>NUCLEOTIDE SEQUENCE</scope>
</reference>
<protein>
    <submittedName>
        <fullName evidence="1">Uncharacterized protein</fullName>
    </submittedName>
</protein>
<dbReference type="EMBL" id="CDMZ01003725">
    <property type="protein sequence ID" value="CEM47370.1"/>
    <property type="molecule type" value="Genomic_DNA"/>
</dbReference>
<evidence type="ECO:0000313" key="1">
    <source>
        <dbReference type="EMBL" id="CEM47370.1"/>
    </source>
</evidence>
<proteinExistence type="predicted"/>
<gene>
    <name evidence="1" type="ORF">Cvel_8308</name>
</gene>
<sequence length="175" mass="19849">MAHMLDPSIKDAEAAALTANEPDLRTSLPRLLDFHLQPESDTTKGDPSSPSFDFEDSAAVSQCLRKVHRIAFDVGKTLHSQVHMHRKTCWRASKLKKSSKGGRERRLCKARYGRQISSHAFIHRKEKLIVLKQTDLYTVPFNRYVTYLGRCNHCLEPILASSPKALSKIAYTTAW</sequence>
<dbReference type="VEuPathDB" id="CryptoDB:Cvel_8308"/>
<dbReference type="AlphaFoldDB" id="A0A0G4HSK8"/>
<organism evidence="1">
    <name type="scientific">Chromera velia CCMP2878</name>
    <dbReference type="NCBI Taxonomy" id="1169474"/>
    <lineage>
        <taxon>Eukaryota</taxon>
        <taxon>Sar</taxon>
        <taxon>Alveolata</taxon>
        <taxon>Colpodellida</taxon>
        <taxon>Chromeraceae</taxon>
        <taxon>Chromera</taxon>
    </lineage>
</organism>